<protein>
    <submittedName>
        <fullName evidence="2">Uncharacterized protein</fullName>
    </submittedName>
</protein>
<organism evidence="2 3">
    <name type="scientific">Thalassiosira oceanica</name>
    <name type="common">Marine diatom</name>
    <dbReference type="NCBI Taxonomy" id="159749"/>
    <lineage>
        <taxon>Eukaryota</taxon>
        <taxon>Sar</taxon>
        <taxon>Stramenopiles</taxon>
        <taxon>Ochrophyta</taxon>
        <taxon>Bacillariophyta</taxon>
        <taxon>Coscinodiscophyceae</taxon>
        <taxon>Thalassiosirophycidae</taxon>
        <taxon>Thalassiosirales</taxon>
        <taxon>Thalassiosiraceae</taxon>
        <taxon>Thalassiosira</taxon>
    </lineage>
</organism>
<evidence type="ECO:0000256" key="1">
    <source>
        <dbReference type="SAM" id="MobiDB-lite"/>
    </source>
</evidence>
<sequence>MPMCRRRRRATDEKNREEKSFAVSVGGRIKQTPRNDKNVPRPRGAPGARRPAQRRPVRADPPVVAVAQPTLGRGGPRLGRPGGLVPAGGGAASGGGGA</sequence>
<dbReference type="Proteomes" id="UP000266841">
    <property type="component" value="Unassembled WGS sequence"/>
</dbReference>
<feature type="region of interest" description="Disordered" evidence="1">
    <location>
        <begin position="1"/>
        <end position="98"/>
    </location>
</feature>
<feature type="non-terminal residue" evidence="2">
    <location>
        <position position="98"/>
    </location>
</feature>
<accession>K0R9H1</accession>
<feature type="compositionally biased region" description="Gly residues" evidence="1">
    <location>
        <begin position="72"/>
        <end position="98"/>
    </location>
</feature>
<comment type="caution">
    <text evidence="2">The sequence shown here is derived from an EMBL/GenBank/DDBJ whole genome shotgun (WGS) entry which is preliminary data.</text>
</comment>
<dbReference type="AlphaFoldDB" id="K0R9H1"/>
<gene>
    <name evidence="2" type="ORF">THAOC_32278</name>
</gene>
<feature type="compositionally biased region" description="Basic and acidic residues" evidence="1">
    <location>
        <begin position="10"/>
        <end position="20"/>
    </location>
</feature>
<dbReference type="EMBL" id="AGNL01045331">
    <property type="protein sequence ID" value="EJK48884.1"/>
    <property type="molecule type" value="Genomic_DNA"/>
</dbReference>
<reference evidence="2 3" key="1">
    <citation type="journal article" date="2012" name="Genome Biol.">
        <title>Genome and low-iron response of an oceanic diatom adapted to chronic iron limitation.</title>
        <authorList>
            <person name="Lommer M."/>
            <person name="Specht M."/>
            <person name="Roy A.S."/>
            <person name="Kraemer L."/>
            <person name="Andreson R."/>
            <person name="Gutowska M.A."/>
            <person name="Wolf J."/>
            <person name="Bergner S.V."/>
            <person name="Schilhabel M.B."/>
            <person name="Klostermeier U.C."/>
            <person name="Beiko R.G."/>
            <person name="Rosenstiel P."/>
            <person name="Hippler M."/>
            <person name="Laroche J."/>
        </authorList>
    </citation>
    <scope>NUCLEOTIDE SEQUENCE [LARGE SCALE GENOMIC DNA]</scope>
    <source>
        <strain evidence="2 3">CCMP1005</strain>
    </source>
</reference>
<feature type="compositionally biased region" description="Low complexity" evidence="1">
    <location>
        <begin position="60"/>
        <end position="71"/>
    </location>
</feature>
<proteinExistence type="predicted"/>
<evidence type="ECO:0000313" key="2">
    <source>
        <dbReference type="EMBL" id="EJK48884.1"/>
    </source>
</evidence>
<feature type="compositionally biased region" description="Low complexity" evidence="1">
    <location>
        <begin position="41"/>
        <end position="50"/>
    </location>
</feature>
<keyword evidence="3" id="KW-1185">Reference proteome</keyword>
<name>K0R9H1_THAOC</name>
<evidence type="ECO:0000313" key="3">
    <source>
        <dbReference type="Proteomes" id="UP000266841"/>
    </source>
</evidence>